<comment type="caution">
    <text evidence="2">The sequence shown here is derived from an EMBL/GenBank/DDBJ whole genome shotgun (WGS) entry which is preliminary data.</text>
</comment>
<feature type="compositionally biased region" description="Basic and acidic residues" evidence="1">
    <location>
        <begin position="1"/>
        <end position="23"/>
    </location>
</feature>
<keyword evidence="3" id="KW-1185">Reference proteome</keyword>
<feature type="region of interest" description="Disordered" evidence="1">
    <location>
        <begin position="1"/>
        <end position="62"/>
    </location>
</feature>
<proteinExistence type="predicted"/>
<evidence type="ECO:0000256" key="1">
    <source>
        <dbReference type="SAM" id="MobiDB-lite"/>
    </source>
</evidence>
<sequence length="208" mass="23309">IWVFSDDERSEKSKRSERSERSEQGLGTGFRKPPQPQLVQKSSGGLDLHSPDGNSRDNSVPDGMMRAKQLYYGEQMVQVQSRDNWNQEQKREMNNQNYRVQMQQQLQDSSYGLTKMGEKELENQLMEAGTKLLEPPSSVEELLSLLDILKPHDGQPVYAANFLTATNCPNHINLVTAVGSCVEIGVPMLILFIAFSQVAPTISIDLAP</sequence>
<feature type="non-terminal residue" evidence="2">
    <location>
        <position position="208"/>
    </location>
</feature>
<accession>A0A835LFM3</accession>
<dbReference type="EMBL" id="JADFTS010000009">
    <property type="protein sequence ID" value="KAF9590079.1"/>
    <property type="molecule type" value="Genomic_DNA"/>
</dbReference>
<dbReference type="Proteomes" id="UP000631114">
    <property type="component" value="Unassembled WGS sequence"/>
</dbReference>
<gene>
    <name evidence="2" type="ORF">IFM89_030660</name>
</gene>
<reference evidence="2 3" key="1">
    <citation type="submission" date="2020-10" db="EMBL/GenBank/DDBJ databases">
        <title>The Coptis chinensis genome and diversification of protoberbering-type alkaloids.</title>
        <authorList>
            <person name="Wang B."/>
            <person name="Shu S."/>
            <person name="Song C."/>
            <person name="Liu Y."/>
        </authorList>
    </citation>
    <scope>NUCLEOTIDE SEQUENCE [LARGE SCALE GENOMIC DNA]</scope>
    <source>
        <strain evidence="2">HL-2020</strain>
        <tissue evidence="2">Leaf</tissue>
    </source>
</reference>
<dbReference type="OrthoDB" id="774308at2759"/>
<protein>
    <submittedName>
        <fullName evidence="2">Uncharacterized protein</fullName>
    </submittedName>
</protein>
<dbReference type="AlphaFoldDB" id="A0A835LFM3"/>
<evidence type="ECO:0000313" key="2">
    <source>
        <dbReference type="EMBL" id="KAF9590079.1"/>
    </source>
</evidence>
<evidence type="ECO:0000313" key="3">
    <source>
        <dbReference type="Proteomes" id="UP000631114"/>
    </source>
</evidence>
<name>A0A835LFM3_9MAGN</name>
<organism evidence="2 3">
    <name type="scientific">Coptis chinensis</name>
    <dbReference type="NCBI Taxonomy" id="261450"/>
    <lineage>
        <taxon>Eukaryota</taxon>
        <taxon>Viridiplantae</taxon>
        <taxon>Streptophyta</taxon>
        <taxon>Embryophyta</taxon>
        <taxon>Tracheophyta</taxon>
        <taxon>Spermatophyta</taxon>
        <taxon>Magnoliopsida</taxon>
        <taxon>Ranunculales</taxon>
        <taxon>Ranunculaceae</taxon>
        <taxon>Coptidoideae</taxon>
        <taxon>Coptis</taxon>
    </lineage>
</organism>